<organism evidence="1 2">
    <name type="scientific">Parascaris equorum</name>
    <name type="common">Equine roundworm</name>
    <dbReference type="NCBI Taxonomy" id="6256"/>
    <lineage>
        <taxon>Eukaryota</taxon>
        <taxon>Metazoa</taxon>
        <taxon>Ecdysozoa</taxon>
        <taxon>Nematoda</taxon>
        <taxon>Chromadorea</taxon>
        <taxon>Rhabditida</taxon>
        <taxon>Spirurina</taxon>
        <taxon>Ascaridomorpha</taxon>
        <taxon>Ascaridoidea</taxon>
        <taxon>Ascarididae</taxon>
        <taxon>Parascaris</taxon>
    </lineage>
</organism>
<sequence length="80" mass="9363">MERWLRRLQIASGQSREEVARSQTLPVEGSKAKKGKEGHLRAILFEYIARGSRIYTVLLMVFCLYSQVRRFTSLHNPIRK</sequence>
<dbReference type="AlphaFoldDB" id="A0A914RA99"/>
<proteinExistence type="predicted"/>
<evidence type="ECO:0000313" key="1">
    <source>
        <dbReference type="Proteomes" id="UP000887564"/>
    </source>
</evidence>
<protein>
    <submittedName>
        <fullName evidence="2">Uncharacterized protein</fullName>
    </submittedName>
</protein>
<evidence type="ECO:0000313" key="2">
    <source>
        <dbReference type="WBParaSite" id="PEQ_0000340901-mRNA-1"/>
    </source>
</evidence>
<dbReference type="WBParaSite" id="PEQ_0000340901-mRNA-1">
    <property type="protein sequence ID" value="PEQ_0000340901-mRNA-1"/>
    <property type="gene ID" value="PEQ_0000340901"/>
</dbReference>
<name>A0A914RA99_PAREQ</name>
<dbReference type="Proteomes" id="UP000887564">
    <property type="component" value="Unplaced"/>
</dbReference>
<accession>A0A914RA99</accession>
<keyword evidence="1" id="KW-1185">Reference proteome</keyword>
<reference evidence="2" key="1">
    <citation type="submission" date="2022-11" db="UniProtKB">
        <authorList>
            <consortium name="WormBaseParasite"/>
        </authorList>
    </citation>
    <scope>IDENTIFICATION</scope>
</reference>